<proteinExistence type="predicted"/>
<feature type="non-terminal residue" evidence="2">
    <location>
        <position position="52"/>
    </location>
</feature>
<comment type="caution">
    <text evidence="2">The sequence shown here is derived from an EMBL/GenBank/DDBJ whole genome shotgun (WGS) entry which is preliminary data.</text>
</comment>
<feature type="region of interest" description="Disordered" evidence="1">
    <location>
        <begin position="1"/>
        <end position="52"/>
    </location>
</feature>
<organism evidence="2 3">
    <name type="scientific">Saguinus oedipus</name>
    <name type="common">Cotton-top tamarin</name>
    <name type="synonym">Oedipomidas oedipus</name>
    <dbReference type="NCBI Taxonomy" id="9490"/>
    <lineage>
        <taxon>Eukaryota</taxon>
        <taxon>Metazoa</taxon>
        <taxon>Chordata</taxon>
        <taxon>Craniata</taxon>
        <taxon>Vertebrata</taxon>
        <taxon>Euteleostomi</taxon>
        <taxon>Mammalia</taxon>
        <taxon>Eutheria</taxon>
        <taxon>Euarchontoglires</taxon>
        <taxon>Primates</taxon>
        <taxon>Haplorrhini</taxon>
        <taxon>Platyrrhini</taxon>
        <taxon>Cebidae</taxon>
        <taxon>Callitrichinae</taxon>
        <taxon>Saguinus</taxon>
    </lineage>
</organism>
<evidence type="ECO:0000313" key="3">
    <source>
        <dbReference type="Proteomes" id="UP001266305"/>
    </source>
</evidence>
<sequence>MLLLTPTPAREKPQDQGFPGLHAPAPPSAPEAPLVAPAQRCPATSTKKKYRR</sequence>
<protein>
    <submittedName>
        <fullName evidence="2">Uncharacterized protein</fullName>
    </submittedName>
</protein>
<keyword evidence="3" id="KW-1185">Reference proteome</keyword>
<name>A0ABQ9URM3_SAGOE</name>
<gene>
    <name evidence="2" type="ORF">P7K49_021085</name>
</gene>
<accession>A0ABQ9URM3</accession>
<reference evidence="2 3" key="1">
    <citation type="submission" date="2023-05" db="EMBL/GenBank/DDBJ databases">
        <title>B98-5 Cell Line De Novo Hybrid Assembly: An Optical Mapping Approach.</title>
        <authorList>
            <person name="Kananen K."/>
            <person name="Auerbach J.A."/>
            <person name="Kautto E."/>
            <person name="Blachly J.S."/>
        </authorList>
    </citation>
    <scope>NUCLEOTIDE SEQUENCE [LARGE SCALE GENOMIC DNA]</scope>
    <source>
        <strain evidence="2">B95-8</strain>
        <tissue evidence="2">Cell line</tissue>
    </source>
</reference>
<dbReference type="EMBL" id="JASSZA010000010">
    <property type="protein sequence ID" value="KAK2099737.1"/>
    <property type="molecule type" value="Genomic_DNA"/>
</dbReference>
<dbReference type="Proteomes" id="UP001266305">
    <property type="component" value="Unassembled WGS sequence"/>
</dbReference>
<evidence type="ECO:0000256" key="1">
    <source>
        <dbReference type="SAM" id="MobiDB-lite"/>
    </source>
</evidence>
<evidence type="ECO:0000313" key="2">
    <source>
        <dbReference type="EMBL" id="KAK2099737.1"/>
    </source>
</evidence>